<dbReference type="PANTHER" id="PTHR13887">
    <property type="entry name" value="GLUTATHIONE S-TRANSFERASE KAPPA"/>
    <property type="match status" value="1"/>
</dbReference>
<dbReference type="InterPro" id="IPR036249">
    <property type="entry name" value="Thioredoxin-like_sf"/>
</dbReference>
<gene>
    <name evidence="2" type="primary">spxH</name>
    <name evidence="3" type="ORF">QYG89_08995</name>
</gene>
<comment type="subunit">
    <text evidence="2">Interacts with Spx.</text>
</comment>
<dbReference type="Proteomes" id="UP001619911">
    <property type="component" value="Unassembled WGS sequence"/>
</dbReference>
<dbReference type="CDD" id="cd03025">
    <property type="entry name" value="DsbA_FrnE_like"/>
    <property type="match status" value="1"/>
</dbReference>
<evidence type="ECO:0000256" key="1">
    <source>
        <dbReference type="ARBA" id="ARBA00022490"/>
    </source>
</evidence>
<protein>
    <recommendedName>
        <fullName evidence="2">ClpXP adapter protein SpxH</fullName>
    </recommendedName>
</protein>
<dbReference type="InterPro" id="IPR046404">
    <property type="entry name" value="Adapter_SpxH"/>
</dbReference>
<organism evidence="3 4">
    <name type="scientific">Bacillus lumedeiriae</name>
    <dbReference type="NCBI Taxonomy" id="3058829"/>
    <lineage>
        <taxon>Bacteria</taxon>
        <taxon>Bacillati</taxon>
        <taxon>Bacillota</taxon>
        <taxon>Bacilli</taxon>
        <taxon>Bacillales</taxon>
        <taxon>Bacillaceae</taxon>
        <taxon>Bacillus</taxon>
    </lineage>
</organism>
<reference evidence="3 4" key="1">
    <citation type="submission" date="2023-07" db="EMBL/GenBank/DDBJ databases">
        <title>Bacillus lucianemedeirus sp. nov, a new species isolated from an immunobiological production facility.</title>
        <authorList>
            <person name="Costa L.V."/>
            <person name="Miranda R.V.S.L."/>
            <person name="Brandao M.L.L."/>
            <person name="Reis C.M.F."/>
            <person name="Frazao A.M."/>
            <person name="Cruz F.V."/>
            <person name="Baio P.V.P."/>
            <person name="Veras J.F.C."/>
            <person name="Ramos J.N."/>
            <person name="Vieira V."/>
        </authorList>
    </citation>
    <scope>NUCLEOTIDE SEQUENCE [LARGE SCALE GENOMIC DNA]</scope>
    <source>
        <strain evidence="3 4">B190/17</strain>
    </source>
</reference>
<evidence type="ECO:0000313" key="4">
    <source>
        <dbReference type="Proteomes" id="UP001619911"/>
    </source>
</evidence>
<dbReference type="HAMAP" id="MF_02245">
    <property type="entry name" value="Adapter_SpxH"/>
    <property type="match status" value="1"/>
</dbReference>
<comment type="similarity">
    <text evidence="2">Belongs to the SpxH family.</text>
</comment>
<accession>A0ABW8I9V3</accession>
<evidence type="ECO:0000313" key="3">
    <source>
        <dbReference type="EMBL" id="MFK2825805.1"/>
    </source>
</evidence>
<keyword evidence="1 2" id="KW-0963">Cytoplasm</keyword>
<dbReference type="RefSeq" id="WP_404316775.1">
    <property type="nucleotide sequence ID" value="NZ_JAUIYO010000005.1"/>
</dbReference>
<dbReference type="Gene3D" id="3.40.30.10">
    <property type="entry name" value="Glutaredoxin"/>
    <property type="match status" value="1"/>
</dbReference>
<name>A0ABW8I9V3_9BACI</name>
<dbReference type="PANTHER" id="PTHR13887:SF47">
    <property type="entry name" value="CLPXP ADAPTER PROTEIN SPXH"/>
    <property type="match status" value="1"/>
</dbReference>
<comment type="caution">
    <text evidence="3">The sequence shown here is derived from an EMBL/GenBank/DDBJ whole genome shotgun (WGS) entry which is preliminary data.</text>
</comment>
<comment type="function">
    <text evidence="2">Adapter protein required for efficient degradation of Spx by ClpXP under non-stress conditions. Interaction with Spx stabilizes Spx and exposes the C-terminus of Spx for recognition and proteolysis by ClpXP.</text>
</comment>
<proteinExistence type="inferred from homology"/>
<evidence type="ECO:0000256" key="2">
    <source>
        <dbReference type="HAMAP-Rule" id="MF_02245"/>
    </source>
</evidence>
<dbReference type="SUPFAM" id="SSF52833">
    <property type="entry name" value="Thioredoxin-like"/>
    <property type="match status" value="1"/>
</dbReference>
<comment type="subcellular location">
    <subcellularLocation>
        <location evidence="2">Cytoplasm</location>
    </subcellularLocation>
</comment>
<dbReference type="EMBL" id="JAUIYO010000005">
    <property type="protein sequence ID" value="MFK2825805.1"/>
    <property type="molecule type" value="Genomic_DNA"/>
</dbReference>
<sequence>MDSSPQKPLEIYMFVDPLCPECWALEPLIRKLHIEYGRYFRLKQVLTGRLAALNLQKHTCEVRAQHWKETAVRTGMSCNETLWIDNPVSSPFLTSIAIKAAELQGRRAGSRFLRKVQELLFIGEQNISDLAVLIECAEEAKLDKTEFLNDIHSSSVAKAFQCDLTISAEMEVEEAPTLVFFNENIEEEGIKITGLYSYDIYVQIIEEMLDELPEPQSPPSLEDFLKQFRFIGTKEISIIYNWTESEVEIKMKKLLLQRKVRKVPVKFGSMWEYIH</sequence>
<keyword evidence="4" id="KW-1185">Reference proteome</keyword>
<dbReference type="Gene3D" id="1.10.472.60">
    <property type="entry name" value="putative protein disulfide isomerase domain"/>
    <property type="match status" value="1"/>
</dbReference>
<dbReference type="Pfam" id="PF13743">
    <property type="entry name" value="Thioredoxin_5"/>
    <property type="match status" value="1"/>
</dbReference>